<gene>
    <name evidence="9" type="primary">LOC109704355</name>
</gene>
<feature type="transmembrane region" description="Helical" evidence="7">
    <location>
        <begin position="228"/>
        <end position="249"/>
    </location>
</feature>
<evidence type="ECO:0000256" key="1">
    <source>
        <dbReference type="ARBA" id="ARBA00004236"/>
    </source>
</evidence>
<keyword evidence="4" id="KW-0732">Signal</keyword>
<dbReference type="InterPro" id="IPR001611">
    <property type="entry name" value="Leu-rich_rpt"/>
</dbReference>
<evidence type="ECO:0000313" key="9">
    <source>
        <dbReference type="RefSeq" id="XP_020080700.1"/>
    </source>
</evidence>
<dbReference type="FunFam" id="3.80.10.10:FF:000299">
    <property type="entry name" value="Piriformospora indica-insensitive protein 2"/>
    <property type="match status" value="1"/>
</dbReference>
<proteinExistence type="predicted"/>
<dbReference type="Proteomes" id="UP000515123">
    <property type="component" value="Unplaced"/>
</dbReference>
<reference evidence="8" key="1">
    <citation type="journal article" date="2015" name="Nat. Genet.">
        <title>The pineapple genome and the evolution of CAM photosynthesis.</title>
        <authorList>
            <person name="Ming R."/>
            <person name="VanBuren R."/>
            <person name="Wai C.M."/>
            <person name="Tang H."/>
            <person name="Schatz M.C."/>
            <person name="Bowers J.E."/>
            <person name="Lyons E."/>
            <person name="Wang M.L."/>
            <person name="Chen J."/>
            <person name="Biggers E."/>
            <person name="Zhang J."/>
            <person name="Huang L."/>
            <person name="Zhang L."/>
            <person name="Miao W."/>
            <person name="Zhang J."/>
            <person name="Ye Z."/>
            <person name="Miao C."/>
            <person name="Lin Z."/>
            <person name="Wang H."/>
            <person name="Zhou H."/>
            <person name="Yim W.C."/>
            <person name="Priest H.D."/>
            <person name="Zheng C."/>
            <person name="Woodhouse M."/>
            <person name="Edger P.P."/>
            <person name="Guyot R."/>
            <person name="Guo H.B."/>
            <person name="Guo H."/>
            <person name="Zheng G."/>
            <person name="Singh R."/>
            <person name="Sharma A."/>
            <person name="Min X."/>
            <person name="Zheng Y."/>
            <person name="Lee H."/>
            <person name="Gurtowski J."/>
            <person name="Sedlazeck F.J."/>
            <person name="Harkess A."/>
            <person name="McKain M.R."/>
            <person name="Liao Z."/>
            <person name="Fang J."/>
            <person name="Liu J."/>
            <person name="Zhang X."/>
            <person name="Zhang Q."/>
            <person name="Hu W."/>
            <person name="Qin Y."/>
            <person name="Wang K."/>
            <person name="Chen L.Y."/>
            <person name="Shirley N."/>
            <person name="Lin Y.R."/>
            <person name="Liu L.Y."/>
            <person name="Hernandez A.G."/>
            <person name="Wright C.L."/>
            <person name="Bulone V."/>
            <person name="Tuskan G.A."/>
            <person name="Heath K."/>
            <person name="Zee F."/>
            <person name="Moore P.H."/>
            <person name="Sunkar R."/>
            <person name="Leebens-Mack J.H."/>
            <person name="Mockler T."/>
            <person name="Bennetzen J.L."/>
            <person name="Freeling M."/>
            <person name="Sankoff D."/>
            <person name="Paterson A.H."/>
            <person name="Zhu X."/>
            <person name="Yang X."/>
            <person name="Smith J.A."/>
            <person name="Cushman J.C."/>
            <person name="Paull R.E."/>
            <person name="Yu Q."/>
        </authorList>
    </citation>
    <scope>NUCLEOTIDE SEQUENCE [LARGE SCALE GENOMIC DNA]</scope>
    <source>
        <strain evidence="8">cv. F153</strain>
    </source>
</reference>
<sequence length="319" mass="35430">MNNLSGEIPSDLLASPNLEYVDLSHNRLGGAIPTNLSIGLQSLRLSENLLSGIIPTSIGKLSQLANLELDNNNLYSEIPSQLWNCSNLELLDLSSNALYGELPKDIGNLQKLEVLALQTNNLSGEIPVEMHELESLYRLNLQHNKFYGSILDSINGNVPDSLSLLHNLGELVLSYNNLSGVLPLFSPRVNVVTVGNKNLIIPNGSAESNSPGNGVYDITDSSKRKIQVALVVVSSFVAGFSVSFLMSSLTWKFLTRKKAVDAQEEDHLSDLNNRKRLQMVQRLRMFHERVEKQFKAKEPPDNVCCHGTRKVEIHRQKTY</sequence>
<evidence type="ECO:0000313" key="8">
    <source>
        <dbReference type="Proteomes" id="UP000515123"/>
    </source>
</evidence>
<keyword evidence="2" id="KW-1003">Cell membrane</keyword>
<accession>A0A6P5EGW5</accession>
<keyword evidence="6 7" id="KW-0472">Membrane</keyword>
<dbReference type="GeneID" id="109704355"/>
<protein>
    <submittedName>
        <fullName evidence="9">Probable LRR receptor-like serine/threonine-protein kinase At4g36180</fullName>
    </submittedName>
</protein>
<keyword evidence="7" id="KW-0812">Transmembrane</keyword>
<dbReference type="SUPFAM" id="SSF52058">
    <property type="entry name" value="L domain-like"/>
    <property type="match status" value="1"/>
</dbReference>
<dbReference type="PRINTS" id="PR00019">
    <property type="entry name" value="LEURICHRPT"/>
</dbReference>
<evidence type="ECO:0000256" key="2">
    <source>
        <dbReference type="ARBA" id="ARBA00022475"/>
    </source>
</evidence>
<dbReference type="GO" id="GO:0005886">
    <property type="term" value="C:plasma membrane"/>
    <property type="evidence" value="ECO:0007669"/>
    <property type="project" value="UniProtKB-SubCell"/>
</dbReference>
<dbReference type="Gene3D" id="3.80.10.10">
    <property type="entry name" value="Ribonuclease Inhibitor"/>
    <property type="match status" value="1"/>
</dbReference>
<dbReference type="RefSeq" id="XP_020080700.1">
    <property type="nucleotide sequence ID" value="XM_020225111.1"/>
</dbReference>
<dbReference type="OrthoDB" id="785496at2759"/>
<dbReference type="InterPro" id="IPR032675">
    <property type="entry name" value="LRR_dom_sf"/>
</dbReference>
<name>A0A6P5EGW5_ANACO</name>
<keyword evidence="5" id="KW-0677">Repeat</keyword>
<dbReference type="PANTHER" id="PTHR48059">
    <property type="entry name" value="POLYGALACTURONASE INHIBITOR 1"/>
    <property type="match status" value="1"/>
</dbReference>
<reference evidence="9" key="2">
    <citation type="submission" date="2025-08" db="UniProtKB">
        <authorList>
            <consortium name="RefSeq"/>
        </authorList>
    </citation>
    <scope>IDENTIFICATION</scope>
    <source>
        <tissue evidence="9">Leaf</tissue>
    </source>
</reference>
<keyword evidence="3" id="KW-0433">Leucine-rich repeat</keyword>
<dbReference type="Pfam" id="PF00560">
    <property type="entry name" value="LRR_1"/>
    <property type="match status" value="1"/>
</dbReference>
<evidence type="ECO:0000256" key="5">
    <source>
        <dbReference type="ARBA" id="ARBA00022737"/>
    </source>
</evidence>
<dbReference type="SMART" id="SM00369">
    <property type="entry name" value="LRR_TYP"/>
    <property type="match status" value="5"/>
</dbReference>
<organism evidence="8 9">
    <name type="scientific">Ananas comosus</name>
    <name type="common">Pineapple</name>
    <name type="synonym">Ananas ananas</name>
    <dbReference type="NCBI Taxonomy" id="4615"/>
    <lineage>
        <taxon>Eukaryota</taxon>
        <taxon>Viridiplantae</taxon>
        <taxon>Streptophyta</taxon>
        <taxon>Embryophyta</taxon>
        <taxon>Tracheophyta</taxon>
        <taxon>Spermatophyta</taxon>
        <taxon>Magnoliopsida</taxon>
        <taxon>Liliopsida</taxon>
        <taxon>Poales</taxon>
        <taxon>Bromeliaceae</taxon>
        <taxon>Bromelioideae</taxon>
        <taxon>Ananas</taxon>
    </lineage>
</organism>
<keyword evidence="7" id="KW-1133">Transmembrane helix</keyword>
<dbReference type="InterPro" id="IPR003591">
    <property type="entry name" value="Leu-rich_rpt_typical-subtyp"/>
</dbReference>
<evidence type="ECO:0000256" key="6">
    <source>
        <dbReference type="ARBA" id="ARBA00023136"/>
    </source>
</evidence>
<evidence type="ECO:0000256" key="7">
    <source>
        <dbReference type="SAM" id="Phobius"/>
    </source>
</evidence>
<dbReference type="AlphaFoldDB" id="A0A6P5EGW5"/>
<comment type="subcellular location">
    <subcellularLocation>
        <location evidence="1">Cell membrane</location>
    </subcellularLocation>
</comment>
<keyword evidence="8" id="KW-1185">Reference proteome</keyword>
<dbReference type="PANTHER" id="PTHR48059:SF30">
    <property type="entry name" value="OS06G0587000 PROTEIN"/>
    <property type="match status" value="1"/>
</dbReference>
<evidence type="ECO:0000256" key="3">
    <source>
        <dbReference type="ARBA" id="ARBA00022614"/>
    </source>
</evidence>
<dbReference type="InterPro" id="IPR051848">
    <property type="entry name" value="PGIP"/>
</dbReference>
<evidence type="ECO:0000256" key="4">
    <source>
        <dbReference type="ARBA" id="ARBA00022729"/>
    </source>
</evidence>
<dbReference type="Pfam" id="PF13855">
    <property type="entry name" value="LRR_8"/>
    <property type="match status" value="1"/>
</dbReference>